<dbReference type="SUPFAM" id="SSF140500">
    <property type="entry name" value="BAS1536-like"/>
    <property type="match status" value="1"/>
</dbReference>
<evidence type="ECO:0000313" key="2">
    <source>
        <dbReference type="Proteomes" id="UP000441585"/>
    </source>
</evidence>
<sequence>MALNEIENYRQKLFEAAKEYGMNSSETVRRSQELDLLIIEQIKQQLKQHRPLQSAVN</sequence>
<comment type="caution">
    <text evidence="1">The sequence shown here is derived from an EMBL/GenBank/DDBJ whole genome shotgun (WGS) entry which is preliminary data.</text>
</comment>
<accession>A0A6I2M5Q3</accession>
<dbReference type="EMBL" id="WKKF01000001">
    <property type="protein sequence ID" value="MRX52664.1"/>
    <property type="molecule type" value="Genomic_DNA"/>
</dbReference>
<evidence type="ECO:0000313" key="1">
    <source>
        <dbReference type="EMBL" id="MRX52664.1"/>
    </source>
</evidence>
<protein>
    <submittedName>
        <fullName evidence="1">Spo0E family sporulation regulatory protein-aspartic acid phosphatase</fullName>
    </submittedName>
</protein>
<dbReference type="AlphaFoldDB" id="A0A6I2M5Q3"/>
<dbReference type="InterPro" id="IPR037208">
    <property type="entry name" value="Spo0E-like_sf"/>
</dbReference>
<reference evidence="1 2" key="1">
    <citation type="submission" date="2019-11" db="EMBL/GenBank/DDBJ databases">
        <title>Bacillus idriensis genome.</title>
        <authorList>
            <person name="Konopka E.N."/>
            <person name="Newman J.D."/>
        </authorList>
    </citation>
    <scope>NUCLEOTIDE SEQUENCE [LARGE SCALE GENOMIC DNA]</scope>
    <source>
        <strain evidence="1 2">DSM 19097</strain>
    </source>
</reference>
<dbReference type="Pfam" id="PF09388">
    <property type="entry name" value="SpoOE-like"/>
    <property type="match status" value="1"/>
</dbReference>
<name>A0A6I2M5Q3_9BACI</name>
<dbReference type="RefSeq" id="WP_139149173.1">
    <property type="nucleotide sequence ID" value="NZ_CAJFZX010000002.1"/>
</dbReference>
<proteinExistence type="predicted"/>
<gene>
    <name evidence="1" type="ORF">GJU41_01655</name>
</gene>
<organism evidence="1 2">
    <name type="scientific">Metabacillus idriensis</name>
    <dbReference type="NCBI Taxonomy" id="324768"/>
    <lineage>
        <taxon>Bacteria</taxon>
        <taxon>Bacillati</taxon>
        <taxon>Bacillota</taxon>
        <taxon>Bacilli</taxon>
        <taxon>Bacillales</taxon>
        <taxon>Bacillaceae</taxon>
        <taxon>Metabacillus</taxon>
    </lineage>
</organism>
<dbReference type="Gene3D" id="4.10.280.10">
    <property type="entry name" value="Helix-loop-helix DNA-binding domain"/>
    <property type="match status" value="1"/>
</dbReference>
<keyword evidence="2" id="KW-1185">Reference proteome</keyword>
<dbReference type="Proteomes" id="UP000441585">
    <property type="component" value="Unassembled WGS sequence"/>
</dbReference>
<dbReference type="GO" id="GO:0046983">
    <property type="term" value="F:protein dimerization activity"/>
    <property type="evidence" value="ECO:0007669"/>
    <property type="project" value="InterPro"/>
</dbReference>
<dbReference type="InterPro" id="IPR018540">
    <property type="entry name" value="Spo0E-like"/>
</dbReference>
<dbReference type="InterPro" id="IPR036638">
    <property type="entry name" value="HLH_DNA-bd_sf"/>
</dbReference>
<dbReference type="GO" id="GO:0043937">
    <property type="term" value="P:regulation of sporulation"/>
    <property type="evidence" value="ECO:0007669"/>
    <property type="project" value="InterPro"/>
</dbReference>